<reference evidence="3" key="1">
    <citation type="journal article" date="2015" name="PeerJ">
        <title>First genomic representation of candidate bacterial phylum KSB3 points to enhanced environmental sensing as a trigger of wastewater bulking.</title>
        <authorList>
            <person name="Sekiguchi Y."/>
            <person name="Ohashi A."/>
            <person name="Parks D.H."/>
            <person name="Yamauchi T."/>
            <person name="Tyson G.W."/>
            <person name="Hugenholtz P."/>
        </authorList>
    </citation>
    <scope>NUCLEOTIDE SEQUENCE [LARGE SCALE GENOMIC DNA]</scope>
</reference>
<evidence type="ECO:0000256" key="1">
    <source>
        <dbReference type="SAM" id="MobiDB-lite"/>
    </source>
</evidence>
<feature type="region of interest" description="Disordered" evidence="1">
    <location>
        <begin position="97"/>
        <end position="118"/>
    </location>
</feature>
<dbReference type="STRING" id="1499966.U14_03972"/>
<feature type="compositionally biased region" description="Low complexity" evidence="1">
    <location>
        <begin position="97"/>
        <end position="108"/>
    </location>
</feature>
<evidence type="ECO:0000256" key="2">
    <source>
        <dbReference type="SAM" id="Phobius"/>
    </source>
</evidence>
<gene>
    <name evidence="3" type="ORF">U14_03972</name>
</gene>
<feature type="transmembrane region" description="Helical" evidence="2">
    <location>
        <begin position="7"/>
        <end position="27"/>
    </location>
</feature>
<dbReference type="AlphaFoldDB" id="A0A0S6VZM0"/>
<proteinExistence type="predicted"/>
<evidence type="ECO:0000313" key="3">
    <source>
        <dbReference type="EMBL" id="GAK52717.1"/>
    </source>
</evidence>
<keyword evidence="2" id="KW-0472">Membrane</keyword>
<accession>A0A0S6VZM0</accession>
<keyword evidence="4" id="KW-1185">Reference proteome</keyword>
<organism evidence="3">
    <name type="scientific">Candidatus Moduliflexus flocculans</name>
    <dbReference type="NCBI Taxonomy" id="1499966"/>
    <lineage>
        <taxon>Bacteria</taxon>
        <taxon>Candidatus Moduliflexota</taxon>
        <taxon>Candidatus Moduliflexia</taxon>
        <taxon>Candidatus Moduliflexales</taxon>
        <taxon>Candidatus Moduliflexaceae</taxon>
    </lineage>
</organism>
<keyword evidence="2" id="KW-0812">Transmembrane</keyword>
<dbReference type="HOGENOM" id="CLU_1014347_0_0_0"/>
<evidence type="ECO:0000313" key="4">
    <source>
        <dbReference type="Proteomes" id="UP000030700"/>
    </source>
</evidence>
<protein>
    <submittedName>
        <fullName evidence="3">Conserved hypothetical secreted protein</fullName>
    </submittedName>
</protein>
<keyword evidence="2" id="KW-1133">Transmembrane helix</keyword>
<dbReference type="EMBL" id="DF820459">
    <property type="protein sequence ID" value="GAK52717.1"/>
    <property type="molecule type" value="Genomic_DNA"/>
</dbReference>
<dbReference type="Proteomes" id="UP000030700">
    <property type="component" value="Unassembled WGS sequence"/>
</dbReference>
<name>A0A0S6VZM0_9BACT</name>
<sequence length="274" mass="29875">MHTQKRYIRIFGCSVLMLLGICMVTPLKTFAVEQRFGLSDEAYTMAKGSWEFDSSLQLEHDAENDGYAFSHDLFYGVSENVELQITLSRWSIVSGGEETADGAGTETAGGEGDGEGQTSWDSAGVGVGYTLFNPQKEKFGMALFANMQIGDKLFALNGTAALQKNFSNITVLYNGVIETEWTGDQLSNLNNDAEEITQSLGGSIALGKGFHLGIETLYEVSMINWSNSEAAFFAGPNLNFQNGKFFITVAPLLQVTNNSEYEDLQLGLRAGILF</sequence>